<gene>
    <name evidence="1" type="ORF">N8I77_008242</name>
</gene>
<organism evidence="1 2">
    <name type="scientific">Phomopsis amygdali</name>
    <name type="common">Fusicoccum amygdali</name>
    <dbReference type="NCBI Taxonomy" id="1214568"/>
    <lineage>
        <taxon>Eukaryota</taxon>
        <taxon>Fungi</taxon>
        <taxon>Dikarya</taxon>
        <taxon>Ascomycota</taxon>
        <taxon>Pezizomycotina</taxon>
        <taxon>Sordariomycetes</taxon>
        <taxon>Sordariomycetidae</taxon>
        <taxon>Diaporthales</taxon>
        <taxon>Diaporthaceae</taxon>
        <taxon>Diaporthe</taxon>
    </lineage>
</organism>
<dbReference type="AlphaFoldDB" id="A0AAD9SDW2"/>
<name>A0AAD9SDW2_PHOAM</name>
<comment type="caution">
    <text evidence="1">The sequence shown here is derived from an EMBL/GenBank/DDBJ whole genome shotgun (WGS) entry which is preliminary data.</text>
</comment>
<dbReference type="Proteomes" id="UP001265746">
    <property type="component" value="Unassembled WGS sequence"/>
</dbReference>
<keyword evidence="2" id="KW-1185">Reference proteome</keyword>
<protein>
    <submittedName>
        <fullName evidence="1">Uncharacterized protein</fullName>
    </submittedName>
</protein>
<evidence type="ECO:0000313" key="2">
    <source>
        <dbReference type="Proteomes" id="UP001265746"/>
    </source>
</evidence>
<reference evidence="1" key="1">
    <citation type="submission" date="2023-06" db="EMBL/GenBank/DDBJ databases">
        <authorList>
            <person name="Noh H."/>
        </authorList>
    </citation>
    <scope>NUCLEOTIDE SEQUENCE</scope>
    <source>
        <strain evidence="1">DUCC20226</strain>
    </source>
</reference>
<sequence length="155" mass="16708">MATAALCRGALRRSAAPLTLGLSTGLFLAHRQRQRHPMRLDAVPAPRRSSPVSSGTVNESEEWLNPEVIRQLSGGSLAGFLAGLVVSVFSKTLVLLTGLAIVSVQVASRWGVDLLGLLRIRQRIESSRVLSALQKNPTFKLAFGTTFALAAFMHF</sequence>
<accession>A0AAD9SDW2</accession>
<proteinExistence type="predicted"/>
<dbReference type="EMBL" id="JAUJFL010000004">
    <property type="protein sequence ID" value="KAK2605405.1"/>
    <property type="molecule type" value="Genomic_DNA"/>
</dbReference>
<evidence type="ECO:0000313" key="1">
    <source>
        <dbReference type="EMBL" id="KAK2605405.1"/>
    </source>
</evidence>